<dbReference type="STRING" id="1764295.A0A5B8MSN2"/>
<protein>
    <recommendedName>
        <fullName evidence="4">Coiled-coil domain-containing protein 189</fullName>
    </recommendedName>
</protein>
<evidence type="ECO:0000313" key="3">
    <source>
        <dbReference type="Proteomes" id="UP000316726"/>
    </source>
</evidence>
<reference evidence="2 3" key="1">
    <citation type="submission" date="2018-07" db="EMBL/GenBank/DDBJ databases">
        <title>The complete nuclear genome of the prasinophyte Chloropicon primus (CCMP1205).</title>
        <authorList>
            <person name="Pombert J.-F."/>
            <person name="Otis C."/>
            <person name="Turmel M."/>
            <person name="Lemieux C."/>
        </authorList>
    </citation>
    <scope>NUCLEOTIDE SEQUENCE [LARGE SCALE GENOMIC DNA]</scope>
    <source>
        <strain evidence="2 3">CCMP1205</strain>
    </source>
</reference>
<gene>
    <name evidence="2" type="ORF">A3770_10p58050</name>
</gene>
<organism evidence="2 3">
    <name type="scientific">Chloropicon primus</name>
    <dbReference type="NCBI Taxonomy" id="1764295"/>
    <lineage>
        <taxon>Eukaryota</taxon>
        <taxon>Viridiplantae</taxon>
        <taxon>Chlorophyta</taxon>
        <taxon>Chloropicophyceae</taxon>
        <taxon>Chloropicales</taxon>
        <taxon>Chloropicaceae</taxon>
        <taxon>Chloropicon</taxon>
    </lineage>
</organism>
<feature type="region of interest" description="Disordered" evidence="1">
    <location>
        <begin position="192"/>
        <end position="216"/>
    </location>
</feature>
<evidence type="ECO:0008006" key="4">
    <source>
        <dbReference type="Google" id="ProtNLM"/>
    </source>
</evidence>
<dbReference type="EMBL" id="CP031043">
    <property type="protein sequence ID" value="QDZ23287.1"/>
    <property type="molecule type" value="Genomic_DNA"/>
</dbReference>
<dbReference type="InterPro" id="IPR032727">
    <property type="entry name" value="CLAMP"/>
</dbReference>
<dbReference type="Proteomes" id="UP000316726">
    <property type="component" value="Chromosome 10"/>
</dbReference>
<accession>A0A5B8MSN2</accession>
<proteinExistence type="predicted"/>
<evidence type="ECO:0000313" key="2">
    <source>
        <dbReference type="EMBL" id="QDZ23287.1"/>
    </source>
</evidence>
<keyword evidence="3" id="KW-1185">Reference proteome</keyword>
<sequence>MTEEISLVDSDFKVKDVEVMVKLKGQDLREVILGSLEFGEEGSAEDSKVSILLDFYSFLVNFSRKNNFTVEKASCFLNVAKRVHDSSVDQVLTVENSLSLLKDLLLKHSVHRPPYSVGVFTLKELQLITEYMIETYYKHYNLYQFVYVKEFCMTAMQTHPCDSIETPQLPLTPLVEALTEKEHLKKLEEERLAKEEEERQKKLEEEEKERAAKEALKDVECTEEVSDVIAKTVNKHVAILEEEMKKKFQEREEELLKKIEELQMKAK</sequence>
<dbReference type="PANTHER" id="PTHR28457">
    <property type="entry name" value="COILED-COIL DOMAIN-CONTAINING PROTEIN 189"/>
    <property type="match status" value="1"/>
</dbReference>
<dbReference type="PANTHER" id="PTHR28457:SF1">
    <property type="entry name" value="CILIA- AND FLAGELLA-ASSOCIATED PROTEIN 119"/>
    <property type="match status" value="1"/>
</dbReference>
<evidence type="ECO:0000256" key="1">
    <source>
        <dbReference type="SAM" id="MobiDB-lite"/>
    </source>
</evidence>
<dbReference type="Pfam" id="PF14769">
    <property type="entry name" value="CLAMP"/>
    <property type="match status" value="1"/>
</dbReference>
<dbReference type="AlphaFoldDB" id="A0A5B8MSN2"/>
<dbReference type="OrthoDB" id="425082at2759"/>
<name>A0A5B8MSN2_9CHLO</name>